<evidence type="ECO:0000259" key="14">
    <source>
        <dbReference type="Pfam" id="PF22528"/>
    </source>
</evidence>
<dbReference type="SUPFAM" id="SSF53335">
    <property type="entry name" value="S-adenosyl-L-methionine-dependent methyltransferases"/>
    <property type="match status" value="1"/>
</dbReference>
<keyword evidence="8" id="KW-0949">S-adenosyl-L-methionine</keyword>
<evidence type="ECO:0000256" key="7">
    <source>
        <dbReference type="ARBA" id="ARBA00022679"/>
    </source>
</evidence>
<evidence type="ECO:0000256" key="6">
    <source>
        <dbReference type="ARBA" id="ARBA00022603"/>
    </source>
</evidence>
<keyword evidence="9" id="KW-0156">Chromatin regulator</keyword>
<evidence type="ECO:0000256" key="2">
    <source>
        <dbReference type="ARBA" id="ARBA00004496"/>
    </source>
</evidence>
<keyword evidence="5" id="KW-0963">Cytoplasm</keyword>
<keyword evidence="6" id="KW-0489">Methyltransferase</keyword>
<dbReference type="InterPro" id="IPR055135">
    <property type="entry name" value="PRMT_dom"/>
</dbReference>
<evidence type="ECO:0000313" key="15">
    <source>
        <dbReference type="EMBL" id="CAL8083949.1"/>
    </source>
</evidence>
<evidence type="ECO:0000256" key="1">
    <source>
        <dbReference type="ARBA" id="ARBA00004123"/>
    </source>
</evidence>
<dbReference type="EC" id="2.1.1.319" evidence="3"/>
<keyword evidence="12" id="KW-0539">Nucleus</keyword>
<reference evidence="15 16" key="1">
    <citation type="submission" date="2024-08" db="EMBL/GenBank/DDBJ databases">
        <authorList>
            <person name="Cucini C."/>
            <person name="Frati F."/>
        </authorList>
    </citation>
    <scope>NUCLEOTIDE SEQUENCE [LARGE SCALE GENOMIC DNA]</scope>
</reference>
<comment type="caution">
    <text evidence="15">The sequence shown here is derived from an EMBL/GenBank/DDBJ whole genome shotgun (WGS) entry which is preliminary data.</text>
</comment>
<evidence type="ECO:0000256" key="5">
    <source>
        <dbReference type="ARBA" id="ARBA00022490"/>
    </source>
</evidence>
<dbReference type="PANTHER" id="PTHR11006">
    <property type="entry name" value="PROTEIN ARGININE N-METHYLTRANSFERASE"/>
    <property type="match status" value="1"/>
</dbReference>
<evidence type="ECO:0000313" key="16">
    <source>
        <dbReference type="Proteomes" id="UP001642540"/>
    </source>
</evidence>
<keyword evidence="4" id="KW-0488">Methylation</keyword>
<evidence type="ECO:0000256" key="9">
    <source>
        <dbReference type="ARBA" id="ARBA00022853"/>
    </source>
</evidence>
<comment type="subcellular location">
    <subcellularLocation>
        <location evidence="2">Cytoplasm</location>
    </subcellularLocation>
    <subcellularLocation>
        <location evidence="1">Nucleus</location>
    </subcellularLocation>
</comment>
<dbReference type="PANTHER" id="PTHR11006:SF10">
    <property type="entry name" value="HISTONE-ARGININE METHYLTRANSFERASE CARMER-RELATED"/>
    <property type="match status" value="1"/>
</dbReference>
<dbReference type="InterPro" id="IPR025799">
    <property type="entry name" value="Arg_MeTrfase"/>
</dbReference>
<keyword evidence="16" id="KW-1185">Reference proteome</keyword>
<proteinExistence type="predicted"/>
<evidence type="ECO:0000256" key="12">
    <source>
        <dbReference type="ARBA" id="ARBA00023242"/>
    </source>
</evidence>
<evidence type="ECO:0000256" key="11">
    <source>
        <dbReference type="ARBA" id="ARBA00023163"/>
    </source>
</evidence>
<dbReference type="EMBL" id="CAXLJM020000017">
    <property type="protein sequence ID" value="CAL8083949.1"/>
    <property type="molecule type" value="Genomic_DNA"/>
</dbReference>
<evidence type="ECO:0000256" key="3">
    <source>
        <dbReference type="ARBA" id="ARBA00011925"/>
    </source>
</evidence>
<gene>
    <name evidence="15" type="ORF">ODALV1_LOCUS5646</name>
</gene>
<organism evidence="15 16">
    <name type="scientific">Orchesella dallaii</name>
    <dbReference type="NCBI Taxonomy" id="48710"/>
    <lineage>
        <taxon>Eukaryota</taxon>
        <taxon>Metazoa</taxon>
        <taxon>Ecdysozoa</taxon>
        <taxon>Arthropoda</taxon>
        <taxon>Hexapoda</taxon>
        <taxon>Collembola</taxon>
        <taxon>Entomobryomorpha</taxon>
        <taxon>Entomobryoidea</taxon>
        <taxon>Orchesellidae</taxon>
        <taxon>Orchesellinae</taxon>
        <taxon>Orchesella</taxon>
    </lineage>
</organism>
<sequence>MTLSCFRARYDEIMKLLDAKSQFKKYNSRNDNQESVERLRLSCLNNAVGYAGRLDEMITTNHYLHKWSGSYIGPILLRIMFGNATIVNSFAGRVIPGNNIDQLTSPLAPKKLETFEEVFTRNLRVYSLPRNVEYLKPFMEIALADKGRDQNPTWKAKDVTLAENHIRLEVNDTLTNLEKRLANLVITPRDLNESVVMAKDEYYVKHISMCSQEVFVGRLIEVRKMHKELLNIIPDSKIATSVASYGKQFQQLNIDGFGAPVRVVENRFLSLVQSGIATLWKNWKFRLDTRNHTVALAQARQTNTKGLSMNDNIVVVRSVNQLIDGRSHHLLIIVFVGGKAVGRRQQNCFNSVDLDILRNAALKEYFRQPIADTFDVRIFLAQSVKHTVDFFTASEFDLHEILIPLVFEIVESGTIHGFAFWFDVAFEGSQQTVWLSIATNLKNPYFQYTGQPPQPPSGHHTSASSDSIWAAVDSNGRLPNGGVAIYGSVVDGLSTFVDMAEAQNMMYVCMYLKEEKSTLLANPQSYSPN</sequence>
<dbReference type="Gene3D" id="2.70.160.11">
    <property type="entry name" value="Hnrnp arginine n-methyltransferase1"/>
    <property type="match status" value="1"/>
</dbReference>
<evidence type="ECO:0000256" key="8">
    <source>
        <dbReference type="ARBA" id="ARBA00022691"/>
    </source>
</evidence>
<dbReference type="Pfam" id="PF22528">
    <property type="entry name" value="PRMT_C"/>
    <property type="match status" value="1"/>
</dbReference>
<name>A0ABP1PZS0_9HEXA</name>
<keyword evidence="10" id="KW-0805">Transcription regulation</keyword>
<keyword evidence="11" id="KW-0804">Transcription</keyword>
<dbReference type="InterPro" id="IPR029063">
    <property type="entry name" value="SAM-dependent_MTases_sf"/>
</dbReference>
<comment type="catalytic activity">
    <reaction evidence="13">
        <text>L-arginyl-[protein] + 2 S-adenosyl-L-methionine = N(omega),N(omega)-dimethyl-L-arginyl-[protein] + 2 S-adenosyl-L-homocysteine + 2 H(+)</text>
        <dbReference type="Rhea" id="RHEA:48096"/>
        <dbReference type="Rhea" id="RHEA-COMP:10532"/>
        <dbReference type="Rhea" id="RHEA-COMP:11991"/>
        <dbReference type="ChEBI" id="CHEBI:15378"/>
        <dbReference type="ChEBI" id="CHEBI:29965"/>
        <dbReference type="ChEBI" id="CHEBI:57856"/>
        <dbReference type="ChEBI" id="CHEBI:59789"/>
        <dbReference type="ChEBI" id="CHEBI:61897"/>
        <dbReference type="EC" id="2.1.1.319"/>
    </reaction>
</comment>
<protein>
    <recommendedName>
        <fullName evidence="3">type I protein arginine methyltransferase</fullName>
        <ecNumber evidence="3">2.1.1.319</ecNumber>
    </recommendedName>
</protein>
<evidence type="ECO:0000256" key="4">
    <source>
        <dbReference type="ARBA" id="ARBA00022481"/>
    </source>
</evidence>
<dbReference type="Proteomes" id="UP001642540">
    <property type="component" value="Unassembled WGS sequence"/>
</dbReference>
<evidence type="ECO:0000256" key="10">
    <source>
        <dbReference type="ARBA" id="ARBA00023015"/>
    </source>
</evidence>
<evidence type="ECO:0000256" key="13">
    <source>
        <dbReference type="ARBA" id="ARBA00049086"/>
    </source>
</evidence>
<feature type="domain" description="Protein arginine N-methyltransferase" evidence="14">
    <location>
        <begin position="351"/>
        <end position="440"/>
    </location>
</feature>
<accession>A0ABP1PZS0</accession>
<keyword evidence="7" id="KW-0808">Transferase</keyword>